<keyword evidence="4" id="KW-0539">Nucleus</keyword>
<reference evidence="7" key="1">
    <citation type="submission" date="2016-03" db="EMBL/GenBank/DDBJ databases">
        <authorList>
            <person name="Devillers Hugo."/>
        </authorList>
    </citation>
    <scope>NUCLEOTIDE SEQUENCE [LARGE SCALE GENOMIC DNA]</scope>
</reference>
<dbReference type="GO" id="GO:0005730">
    <property type="term" value="C:nucleolus"/>
    <property type="evidence" value="ECO:0007669"/>
    <property type="project" value="UniProtKB-SubCell"/>
</dbReference>
<organism evidence="6 7">
    <name type="scientific">Lachancea meyersii CBS 8951</name>
    <dbReference type="NCBI Taxonomy" id="1266667"/>
    <lineage>
        <taxon>Eukaryota</taxon>
        <taxon>Fungi</taxon>
        <taxon>Dikarya</taxon>
        <taxon>Ascomycota</taxon>
        <taxon>Saccharomycotina</taxon>
        <taxon>Saccharomycetes</taxon>
        <taxon>Saccharomycetales</taxon>
        <taxon>Saccharomycetaceae</taxon>
        <taxon>Lachancea</taxon>
    </lineage>
</organism>
<dbReference type="Pfam" id="PF09805">
    <property type="entry name" value="Nop25"/>
    <property type="match status" value="1"/>
</dbReference>
<keyword evidence="3" id="KW-0175">Coiled coil</keyword>
<feature type="region of interest" description="Disordered" evidence="5">
    <location>
        <begin position="46"/>
        <end position="167"/>
    </location>
</feature>
<comment type="subcellular location">
    <subcellularLocation>
        <location evidence="1">Nucleus</location>
        <location evidence="1">Nucleolus</location>
    </subcellularLocation>
</comment>
<evidence type="ECO:0000256" key="1">
    <source>
        <dbReference type="ARBA" id="ARBA00004604"/>
    </source>
</evidence>
<dbReference type="PANTHER" id="PTHR14577:SF0">
    <property type="entry name" value="NUCLEOLAR PROTEIN 12"/>
    <property type="match status" value="1"/>
</dbReference>
<evidence type="ECO:0000313" key="7">
    <source>
        <dbReference type="Proteomes" id="UP000191144"/>
    </source>
</evidence>
<gene>
    <name evidence="6" type="ORF">LAME_0D03730G</name>
</gene>
<dbReference type="Proteomes" id="UP000191144">
    <property type="component" value="Chromosome D"/>
</dbReference>
<evidence type="ECO:0000256" key="3">
    <source>
        <dbReference type="ARBA" id="ARBA00023054"/>
    </source>
</evidence>
<sequence>MGPRSNRQILTQGKNYVAKQAKKYGADEVNFDKDSRLNYLTGFHKRKLERQKKAQEFNKEQARQMKVEERKKMREQRKKDAEEQMRKFKETMKEVGDYVGSDDEFTSDKKEQGQASDQEEDQDAETPWDGFSDNDDSGSKSEHHVKPILKKTQEHYEDDTQVDIEPLEPNENFAYLASRNNVKLEKSAEVLDESIERAAKYAKFLGMDDKPKKKKKFRYLTKSERRQNQKKANMNKRRK</sequence>
<evidence type="ECO:0000256" key="5">
    <source>
        <dbReference type="SAM" id="MobiDB-lite"/>
    </source>
</evidence>
<name>A0A1G4J7P5_9SACH</name>
<dbReference type="AlphaFoldDB" id="A0A1G4J7P5"/>
<protein>
    <submittedName>
        <fullName evidence="6">LAME_0D03730g1_1</fullName>
    </submittedName>
</protein>
<evidence type="ECO:0000313" key="6">
    <source>
        <dbReference type="EMBL" id="SCU85947.1"/>
    </source>
</evidence>
<feature type="compositionally biased region" description="Basic and acidic residues" evidence="5">
    <location>
        <begin position="137"/>
        <end position="155"/>
    </location>
</feature>
<feature type="compositionally biased region" description="Acidic residues" evidence="5">
    <location>
        <begin position="156"/>
        <end position="167"/>
    </location>
</feature>
<evidence type="ECO:0000256" key="2">
    <source>
        <dbReference type="ARBA" id="ARBA00007175"/>
    </source>
</evidence>
<feature type="compositionally biased region" description="Acidic residues" evidence="5">
    <location>
        <begin position="117"/>
        <end position="136"/>
    </location>
</feature>
<proteinExistence type="inferred from homology"/>
<dbReference type="InterPro" id="IPR019186">
    <property type="entry name" value="Nucleolar_protein_12"/>
</dbReference>
<dbReference type="GO" id="GO:0019843">
    <property type="term" value="F:rRNA binding"/>
    <property type="evidence" value="ECO:0007669"/>
    <property type="project" value="TreeGrafter"/>
</dbReference>
<evidence type="ECO:0000256" key="4">
    <source>
        <dbReference type="ARBA" id="ARBA00023242"/>
    </source>
</evidence>
<accession>A0A1G4J7P5</accession>
<dbReference type="PANTHER" id="PTHR14577">
    <property type="entry name" value="NUCLEOLAR PROTEIN 12"/>
    <property type="match status" value="1"/>
</dbReference>
<dbReference type="EMBL" id="LT598482">
    <property type="protein sequence ID" value="SCU85947.1"/>
    <property type="molecule type" value="Genomic_DNA"/>
</dbReference>
<keyword evidence="7" id="KW-1185">Reference proteome</keyword>
<feature type="compositionally biased region" description="Basic and acidic residues" evidence="5">
    <location>
        <begin position="51"/>
        <end position="96"/>
    </location>
</feature>
<comment type="similarity">
    <text evidence="2">Belongs to the RRP17 family.</text>
</comment>
<feature type="region of interest" description="Disordered" evidence="5">
    <location>
        <begin position="214"/>
        <end position="239"/>
    </location>
</feature>
<dbReference type="OrthoDB" id="551633at2759"/>